<keyword evidence="1" id="KW-0645">Protease</keyword>
<feature type="compositionally biased region" description="Basic and acidic residues" evidence="3">
    <location>
        <begin position="241"/>
        <end position="250"/>
    </location>
</feature>
<dbReference type="PANTHER" id="PTHR42648:SF21">
    <property type="entry name" value="CYSTEINE-RICH RLK (RECEPTOR-LIKE PROTEIN KINASE) 8"/>
    <property type="match status" value="1"/>
</dbReference>
<evidence type="ECO:0000256" key="1">
    <source>
        <dbReference type="ARBA" id="ARBA00022670"/>
    </source>
</evidence>
<dbReference type="KEGG" id="pavi:110770264"/>
<reference evidence="7" key="1">
    <citation type="submission" date="2025-08" db="UniProtKB">
        <authorList>
            <consortium name="RefSeq"/>
        </authorList>
    </citation>
    <scope>IDENTIFICATION</scope>
</reference>
<dbReference type="InterPro" id="IPR054722">
    <property type="entry name" value="PolX-like_BBD"/>
</dbReference>
<evidence type="ECO:0000259" key="5">
    <source>
        <dbReference type="PROSITE" id="PS50994"/>
    </source>
</evidence>
<feature type="domain" description="Integrase catalytic" evidence="5">
    <location>
        <begin position="629"/>
        <end position="733"/>
    </location>
</feature>
<proteinExistence type="predicted"/>
<evidence type="ECO:0000313" key="6">
    <source>
        <dbReference type="Proteomes" id="UP000515124"/>
    </source>
</evidence>
<dbReference type="GO" id="GO:0006508">
    <property type="term" value="P:proteolysis"/>
    <property type="evidence" value="ECO:0007669"/>
    <property type="project" value="UniProtKB-KW"/>
</dbReference>
<dbReference type="AlphaFoldDB" id="A0A6P5TT60"/>
<evidence type="ECO:0000259" key="4">
    <source>
        <dbReference type="PROSITE" id="PS50158"/>
    </source>
</evidence>
<dbReference type="InterPro" id="IPR012337">
    <property type="entry name" value="RNaseH-like_sf"/>
</dbReference>
<dbReference type="GO" id="GO:0008270">
    <property type="term" value="F:zinc ion binding"/>
    <property type="evidence" value="ECO:0007669"/>
    <property type="project" value="UniProtKB-KW"/>
</dbReference>
<dbReference type="Pfam" id="PF00665">
    <property type="entry name" value="rve"/>
    <property type="match status" value="1"/>
</dbReference>
<dbReference type="Pfam" id="PF13976">
    <property type="entry name" value="gag_pre-integrs"/>
    <property type="match status" value="1"/>
</dbReference>
<dbReference type="Pfam" id="PF22936">
    <property type="entry name" value="Pol_BBD"/>
    <property type="match status" value="1"/>
</dbReference>
<dbReference type="Pfam" id="PF14223">
    <property type="entry name" value="Retrotran_gag_2"/>
    <property type="match status" value="1"/>
</dbReference>
<evidence type="ECO:0000256" key="3">
    <source>
        <dbReference type="SAM" id="MobiDB-lite"/>
    </source>
</evidence>
<dbReference type="InterPro" id="IPR001584">
    <property type="entry name" value="Integrase_cat-core"/>
</dbReference>
<feature type="domain" description="CCHC-type" evidence="4">
    <location>
        <begin position="341"/>
        <end position="356"/>
    </location>
</feature>
<dbReference type="PROSITE" id="PS50994">
    <property type="entry name" value="INTEGRASE"/>
    <property type="match status" value="1"/>
</dbReference>
<keyword evidence="2" id="KW-0479">Metal-binding</keyword>
<evidence type="ECO:0000313" key="7">
    <source>
        <dbReference type="RefSeq" id="XP_021830054.1"/>
    </source>
</evidence>
<protein>
    <submittedName>
        <fullName evidence="7">Uncharacterized protein LOC110770264</fullName>
    </submittedName>
</protein>
<dbReference type="Proteomes" id="UP000515124">
    <property type="component" value="Unplaced"/>
</dbReference>
<dbReference type="Gene3D" id="3.30.420.10">
    <property type="entry name" value="Ribonuclease H-like superfamily/Ribonuclease H"/>
    <property type="match status" value="1"/>
</dbReference>
<dbReference type="InterPro" id="IPR025724">
    <property type="entry name" value="GAG-pre-integrase_dom"/>
</dbReference>
<keyword evidence="2" id="KW-0862">Zinc</keyword>
<keyword evidence="1" id="KW-0378">Hydrolase</keyword>
<name>A0A6P5TT60_PRUAV</name>
<gene>
    <name evidence="7" type="primary">LOC110770264</name>
</gene>
<dbReference type="InterPro" id="IPR039537">
    <property type="entry name" value="Retrotran_Ty1/copia-like"/>
</dbReference>
<dbReference type="PROSITE" id="PS50158">
    <property type="entry name" value="ZF_CCHC"/>
    <property type="match status" value="1"/>
</dbReference>
<sequence length="733" mass="82616">MERHYGSSSHPPQFNGENYGEWKARMQAYIWAQGDDVWDLVLEGYVAPTKTERTIEKRKIETKDGVEEKDAVVSEFQIPKPKIEWTAEEKAMSVYNQKGINAIFAAVSSEQFAHIINCKMSKEAWDNLMIVHDGNNKVKKSKLQRLISLHPKKTAIEEARDIDTLSLDDLSGALQTYESELCPVKKANKNLALNVTKEEDDDCNEIDPKQLALITRHFQKLLKKQNSKESGLGTRSSINKTSKDRSQRFIPKSEGRKCYACRGGPMPRASESDMSKVEEEEIAFVALENNDESDDSDEEDVDIEETRESVASDIASKNMNATVLHDNVMTSFVPKRFNQVCHGCGETGHIRPRCQNRVKKFDKFTAENLQNQISELAKEVCRLSALMQSGTMKQKWIWKKKEQAGSRKENVQENLLCSLAITSNIDETNVVCMVAFTALSACLKDKWYFDSGCSRHMTGDKNWFESFVDMKVSGSVTFGDDKKACILGKGTIKIVGLPPLNDVILVDGLTTNLLSISQLCDEFGEVKFNTKNCIVSDLSGKQVICAPRSKENCYCTSTDNSNLCFKAADDQVEFWHKRLGHVNYRDLLKLSKKSYVRGLPSLSGKPEGVCGGCQIGKQTRTAHSATKFIGTTRILELMHMDLVGPMSTHNIGGKKYILVLVYEFSRYAWVDFLAAKSDAFDSFSKICFKIQNEKNDKVVRLRTDHGTEFENASFHDFCNTNGIAHEFMSFLLQ</sequence>
<keyword evidence="6" id="KW-1185">Reference proteome</keyword>
<dbReference type="RefSeq" id="XP_021830054.1">
    <property type="nucleotide sequence ID" value="XM_021974362.1"/>
</dbReference>
<dbReference type="InterPro" id="IPR001878">
    <property type="entry name" value="Znf_CCHC"/>
</dbReference>
<dbReference type="GO" id="GO:0015074">
    <property type="term" value="P:DNA integration"/>
    <property type="evidence" value="ECO:0007669"/>
    <property type="project" value="InterPro"/>
</dbReference>
<accession>A0A6P5TT60</accession>
<keyword evidence="2" id="KW-0863">Zinc-finger</keyword>
<dbReference type="InterPro" id="IPR036397">
    <property type="entry name" value="RNaseH_sf"/>
</dbReference>
<dbReference type="GO" id="GO:0003676">
    <property type="term" value="F:nucleic acid binding"/>
    <property type="evidence" value="ECO:0007669"/>
    <property type="project" value="InterPro"/>
</dbReference>
<feature type="region of interest" description="Disordered" evidence="3">
    <location>
        <begin position="224"/>
        <end position="250"/>
    </location>
</feature>
<organism evidence="6 7">
    <name type="scientific">Prunus avium</name>
    <name type="common">Cherry</name>
    <name type="synonym">Cerasus avium</name>
    <dbReference type="NCBI Taxonomy" id="42229"/>
    <lineage>
        <taxon>Eukaryota</taxon>
        <taxon>Viridiplantae</taxon>
        <taxon>Streptophyta</taxon>
        <taxon>Embryophyta</taxon>
        <taxon>Tracheophyta</taxon>
        <taxon>Spermatophyta</taxon>
        <taxon>Magnoliopsida</taxon>
        <taxon>eudicotyledons</taxon>
        <taxon>Gunneridae</taxon>
        <taxon>Pentapetalae</taxon>
        <taxon>rosids</taxon>
        <taxon>fabids</taxon>
        <taxon>Rosales</taxon>
        <taxon>Rosaceae</taxon>
        <taxon>Amygdaloideae</taxon>
        <taxon>Amygdaleae</taxon>
        <taxon>Prunus</taxon>
    </lineage>
</organism>
<dbReference type="PANTHER" id="PTHR42648">
    <property type="entry name" value="TRANSPOSASE, PUTATIVE-RELATED"/>
    <property type="match status" value="1"/>
</dbReference>
<dbReference type="GO" id="GO:0008233">
    <property type="term" value="F:peptidase activity"/>
    <property type="evidence" value="ECO:0007669"/>
    <property type="project" value="UniProtKB-KW"/>
</dbReference>
<dbReference type="GeneID" id="110770264"/>
<dbReference type="SUPFAM" id="SSF53098">
    <property type="entry name" value="Ribonuclease H-like"/>
    <property type="match status" value="1"/>
</dbReference>
<evidence type="ECO:0000256" key="2">
    <source>
        <dbReference type="PROSITE-ProRule" id="PRU00047"/>
    </source>
</evidence>